<dbReference type="GO" id="GO:0005886">
    <property type="term" value="C:plasma membrane"/>
    <property type="evidence" value="ECO:0007669"/>
    <property type="project" value="UniProtKB-SubCell"/>
</dbReference>
<keyword evidence="2" id="KW-1003">Cell membrane</keyword>
<dbReference type="Pfam" id="PF02653">
    <property type="entry name" value="BPD_transp_2"/>
    <property type="match status" value="1"/>
</dbReference>
<evidence type="ECO:0000256" key="3">
    <source>
        <dbReference type="ARBA" id="ARBA00022692"/>
    </source>
</evidence>
<dbReference type="STRING" id="321763.SAMN04488692_11089"/>
<organism evidence="7 8">
    <name type="scientific">Halarsenatibacter silvermanii</name>
    <dbReference type="NCBI Taxonomy" id="321763"/>
    <lineage>
        <taxon>Bacteria</taxon>
        <taxon>Bacillati</taxon>
        <taxon>Bacillota</taxon>
        <taxon>Clostridia</taxon>
        <taxon>Halanaerobiales</taxon>
        <taxon>Halarsenatibacteraceae</taxon>
        <taxon>Halarsenatibacter</taxon>
    </lineage>
</organism>
<evidence type="ECO:0000256" key="1">
    <source>
        <dbReference type="ARBA" id="ARBA00004651"/>
    </source>
</evidence>
<dbReference type="CDD" id="cd06580">
    <property type="entry name" value="TM_PBP1_transp_TpRbsC_like"/>
    <property type="match status" value="1"/>
</dbReference>
<accession>A0A1G9NJ06</accession>
<feature type="transmembrane region" description="Helical" evidence="6">
    <location>
        <begin position="121"/>
        <end position="144"/>
    </location>
</feature>
<evidence type="ECO:0000256" key="5">
    <source>
        <dbReference type="ARBA" id="ARBA00023136"/>
    </source>
</evidence>
<protein>
    <submittedName>
        <fullName evidence="7">Nucleoside ABC transporter membrane protein</fullName>
    </submittedName>
</protein>
<feature type="transmembrane region" description="Helical" evidence="6">
    <location>
        <begin position="220"/>
        <end position="239"/>
    </location>
</feature>
<proteinExistence type="predicted"/>
<feature type="transmembrane region" description="Helical" evidence="6">
    <location>
        <begin position="95"/>
        <end position="115"/>
    </location>
</feature>
<dbReference type="PANTHER" id="PTHR47089">
    <property type="entry name" value="ABC TRANSPORTER, PERMEASE PROTEIN"/>
    <property type="match status" value="1"/>
</dbReference>
<feature type="transmembrane region" description="Helical" evidence="6">
    <location>
        <begin position="153"/>
        <end position="172"/>
    </location>
</feature>
<evidence type="ECO:0000256" key="6">
    <source>
        <dbReference type="SAM" id="Phobius"/>
    </source>
</evidence>
<keyword evidence="5 6" id="KW-0472">Membrane</keyword>
<dbReference type="PANTHER" id="PTHR47089:SF1">
    <property type="entry name" value="GUANOSINE ABC TRANSPORTER PERMEASE PROTEIN NUPP"/>
    <property type="match status" value="1"/>
</dbReference>
<dbReference type="OrthoDB" id="45037at2"/>
<feature type="transmembrane region" description="Helical" evidence="6">
    <location>
        <begin position="268"/>
        <end position="288"/>
    </location>
</feature>
<dbReference type="EMBL" id="FNGO01000010">
    <property type="protein sequence ID" value="SDL86371.1"/>
    <property type="molecule type" value="Genomic_DNA"/>
</dbReference>
<dbReference type="RefSeq" id="WP_089760070.1">
    <property type="nucleotide sequence ID" value="NZ_FNGO01000010.1"/>
</dbReference>
<reference evidence="7 8" key="1">
    <citation type="submission" date="2016-10" db="EMBL/GenBank/DDBJ databases">
        <authorList>
            <person name="de Groot N.N."/>
        </authorList>
    </citation>
    <scope>NUCLEOTIDE SEQUENCE [LARGE SCALE GENOMIC DNA]</scope>
    <source>
        <strain evidence="7 8">SLAS-1</strain>
    </source>
</reference>
<comment type="subcellular location">
    <subcellularLocation>
        <location evidence="1">Cell membrane</location>
        <topology evidence="1">Multi-pass membrane protein</topology>
    </subcellularLocation>
</comment>
<keyword evidence="3 6" id="KW-0812">Transmembrane</keyword>
<keyword evidence="8" id="KW-1185">Reference proteome</keyword>
<sequence>MSDLLSGSGDSLASSKIKKILLDLGLSLLSIVIALLVGAIFIVLAGESPAVAYGALYEGALGGTRQILSTFWRSTPLIFTGFALAIPFRAGLFNIGGEGQLLVGGFSAAFVGFYFELPAVIHAPFALLAGVAAGGIWALIPAVLKALKGAHEVIVTIMMNYIATYLTIHYGINYFREGGRQALPDIHESAEIFRLAEITELPLLGNLPFVHMLSYPGLRLHVNFLLALISALLLWFLLWKTTYGYEIRSVGLNPSAAEYGGISSNKNIIISMVIGGALAGLAGAGEALGTHHTFIQGMDAGHGFTGIAVALLGRNHPAGIILAGILFGGLSEGGLEMQFAGVPAEIVEIVQGLIIFFVAALQMLKYFLARRRAKGEDE</sequence>
<keyword evidence="4 6" id="KW-1133">Transmembrane helix</keyword>
<name>A0A1G9NJ06_9FIRM</name>
<evidence type="ECO:0000313" key="7">
    <source>
        <dbReference type="EMBL" id="SDL86371.1"/>
    </source>
</evidence>
<dbReference type="InterPro" id="IPR001851">
    <property type="entry name" value="ABC_transp_permease"/>
</dbReference>
<gene>
    <name evidence="7" type="ORF">SAMN04488692_11089</name>
</gene>
<evidence type="ECO:0000313" key="8">
    <source>
        <dbReference type="Proteomes" id="UP000199476"/>
    </source>
</evidence>
<feature type="transmembrane region" description="Helical" evidence="6">
    <location>
        <begin position="66"/>
        <end position="88"/>
    </location>
</feature>
<dbReference type="GO" id="GO:0022857">
    <property type="term" value="F:transmembrane transporter activity"/>
    <property type="evidence" value="ECO:0007669"/>
    <property type="project" value="InterPro"/>
</dbReference>
<dbReference type="AlphaFoldDB" id="A0A1G9NJ06"/>
<dbReference type="Proteomes" id="UP000199476">
    <property type="component" value="Unassembled WGS sequence"/>
</dbReference>
<feature type="transmembrane region" description="Helical" evidence="6">
    <location>
        <begin position="20"/>
        <end position="46"/>
    </location>
</feature>
<evidence type="ECO:0000256" key="2">
    <source>
        <dbReference type="ARBA" id="ARBA00022475"/>
    </source>
</evidence>
<feature type="transmembrane region" description="Helical" evidence="6">
    <location>
        <begin position="346"/>
        <end position="368"/>
    </location>
</feature>
<evidence type="ECO:0000256" key="4">
    <source>
        <dbReference type="ARBA" id="ARBA00022989"/>
    </source>
</evidence>